<dbReference type="PIRSF" id="PIRSF000138">
    <property type="entry name" value="Al-hdrx_acd_dh"/>
    <property type="match status" value="1"/>
</dbReference>
<feature type="binding site" evidence="7">
    <location>
        <begin position="296"/>
        <end position="300"/>
    </location>
    <ligand>
        <name>FMN</name>
        <dbReference type="ChEBI" id="CHEBI:58210"/>
    </ligand>
</feature>
<dbReference type="Pfam" id="PF01070">
    <property type="entry name" value="FMN_dh"/>
    <property type="match status" value="1"/>
</dbReference>
<feature type="binding site" evidence="7">
    <location>
        <position position="241"/>
    </location>
    <ligand>
        <name>FMN</name>
        <dbReference type="ChEBI" id="CHEBI:58210"/>
    </ligand>
</feature>
<keyword evidence="3 7" id="KW-0288">FMN</keyword>
<sequence>MNGERFTPVNTFEYEALAKLKLPKMVYDYYASGADDEYTLEDNIAAFRRLRLRPRVLVDISAQDISTTLLGIPSSFPLVIAPAAMQKMAHPDGEVAVARAAAKNKVIMTLSSLSTCSMEQVAESSPAGAKWFQLYIYKDRQVTKKLVERAQNAGYKALVLTVDAQRLGRREADIHNKFSLPQHLTFGNFQEEQTTNDDKTRTKSAQGSGIEAYFASLMDPSLTWKDIAWLQSITRLPIILKGITTAEDAQKAVQSGVAAVIVSNHGARQLDGMLATIDCVEEVVDAVRSRIPVLMDSGVRRGTDILKALALGAKAVCIGRPVLWALAVGGEEGVDDVLNLLRNEFHLAMGLVGCRSVEEIDRRIVVHQDVARIQKLKPKTHPQPLSQNARL</sequence>
<dbReference type="GO" id="GO:0051707">
    <property type="term" value="P:response to other organism"/>
    <property type="evidence" value="ECO:0007669"/>
    <property type="project" value="UniProtKB-ARBA"/>
</dbReference>
<feature type="binding site" evidence="7">
    <location>
        <position position="265"/>
    </location>
    <ligand>
        <name>glyoxylate</name>
        <dbReference type="ChEBI" id="CHEBI:36655"/>
    </ligand>
</feature>
<evidence type="ECO:0000256" key="4">
    <source>
        <dbReference type="ARBA" id="ARBA00023002"/>
    </source>
</evidence>
<dbReference type="PANTHER" id="PTHR10578">
    <property type="entry name" value="S -2-HYDROXY-ACID OXIDASE-RELATED"/>
    <property type="match status" value="1"/>
</dbReference>
<feature type="binding site" evidence="7">
    <location>
        <position position="263"/>
    </location>
    <ligand>
        <name>glyoxylate</name>
        <dbReference type="ChEBI" id="CHEBI:36655"/>
    </ligand>
</feature>
<feature type="binding site" evidence="7">
    <location>
        <begin position="82"/>
        <end position="84"/>
    </location>
    <ligand>
        <name>FMN</name>
        <dbReference type="ChEBI" id="CHEBI:58210"/>
    </ligand>
</feature>
<feature type="binding site" evidence="7">
    <location>
        <position position="111"/>
    </location>
    <ligand>
        <name>FMN</name>
        <dbReference type="ChEBI" id="CHEBI:58210"/>
    </ligand>
</feature>
<organism evidence="9 10">
    <name type="scientific">Galdieria yellowstonensis</name>
    <dbReference type="NCBI Taxonomy" id="3028027"/>
    <lineage>
        <taxon>Eukaryota</taxon>
        <taxon>Rhodophyta</taxon>
        <taxon>Bangiophyceae</taxon>
        <taxon>Galdieriales</taxon>
        <taxon>Galdieriaceae</taxon>
        <taxon>Galdieria</taxon>
    </lineage>
</organism>
<evidence type="ECO:0000256" key="2">
    <source>
        <dbReference type="ARBA" id="ARBA00022630"/>
    </source>
</evidence>
<comment type="caution">
    <text evidence="9">The sequence shown here is derived from an EMBL/GenBank/DDBJ whole genome shotgun (WGS) entry which is preliminary data.</text>
</comment>
<evidence type="ECO:0000313" key="9">
    <source>
        <dbReference type="EMBL" id="KAK4523762.1"/>
    </source>
</evidence>
<feature type="domain" description="FMN hydroxy acid dehydrogenase" evidence="8">
    <location>
        <begin position="3"/>
        <end position="370"/>
    </location>
</feature>
<dbReference type="GO" id="GO:0050665">
    <property type="term" value="P:hydrogen peroxide biosynthetic process"/>
    <property type="evidence" value="ECO:0007669"/>
    <property type="project" value="UniProtKB-ARBA"/>
</dbReference>
<feature type="binding site" evidence="7">
    <location>
        <position position="135"/>
    </location>
    <ligand>
        <name>glyoxylate</name>
        <dbReference type="ChEBI" id="CHEBI:36655"/>
    </ligand>
</feature>
<comment type="similarity">
    <text evidence="5">Belongs to the FMN-dependent alpha-hydroxy acid dehydrogenase family.</text>
</comment>
<keyword evidence="10" id="KW-1185">Reference proteome</keyword>
<proteinExistence type="inferred from homology"/>
<feature type="binding site" evidence="7">
    <location>
        <begin position="319"/>
        <end position="320"/>
    </location>
    <ligand>
        <name>FMN</name>
        <dbReference type="ChEBI" id="CHEBI:58210"/>
    </ligand>
</feature>
<gene>
    <name evidence="9" type="ORF">GAYE_SCF00G1658</name>
</gene>
<dbReference type="PROSITE" id="PS00557">
    <property type="entry name" value="FMN_HYDROXY_ACID_DH_1"/>
    <property type="match status" value="1"/>
</dbReference>
<name>A0AAV9I8S3_9RHOD</name>
<dbReference type="GO" id="GO:0016491">
    <property type="term" value="F:oxidoreductase activity"/>
    <property type="evidence" value="ECO:0007669"/>
    <property type="project" value="UniProtKB-KW"/>
</dbReference>
<dbReference type="SUPFAM" id="SSF51395">
    <property type="entry name" value="FMN-linked oxidoreductases"/>
    <property type="match status" value="1"/>
</dbReference>
<keyword evidence="4" id="KW-0560">Oxidoreductase</keyword>
<dbReference type="GO" id="GO:0005737">
    <property type="term" value="C:cytoplasm"/>
    <property type="evidence" value="ECO:0007669"/>
    <property type="project" value="UniProtKB-ARBA"/>
</dbReference>
<feature type="binding site" evidence="7">
    <location>
        <position position="29"/>
    </location>
    <ligand>
        <name>glyoxylate</name>
        <dbReference type="ChEBI" id="CHEBI:36655"/>
    </ligand>
</feature>
<dbReference type="PANTHER" id="PTHR10578:SF107">
    <property type="entry name" value="2-HYDROXYACID OXIDASE 1"/>
    <property type="match status" value="1"/>
</dbReference>
<feature type="binding site" evidence="7">
    <location>
        <position position="133"/>
    </location>
    <ligand>
        <name>FMN</name>
        <dbReference type="ChEBI" id="CHEBI:58210"/>
    </ligand>
</feature>
<evidence type="ECO:0000313" key="10">
    <source>
        <dbReference type="Proteomes" id="UP001300502"/>
    </source>
</evidence>
<evidence type="ECO:0000256" key="7">
    <source>
        <dbReference type="PIRSR" id="PIRSR000138-2"/>
    </source>
</evidence>
<feature type="binding site" evidence="7">
    <location>
        <position position="268"/>
    </location>
    <ligand>
        <name>glyoxylate</name>
        <dbReference type="ChEBI" id="CHEBI:36655"/>
    </ligand>
</feature>
<comment type="cofactor">
    <cofactor evidence="1">
        <name>FMN</name>
        <dbReference type="ChEBI" id="CHEBI:58210"/>
    </cofactor>
</comment>
<dbReference type="Gene3D" id="3.20.20.70">
    <property type="entry name" value="Aldolase class I"/>
    <property type="match status" value="1"/>
</dbReference>
<keyword evidence="2 7" id="KW-0285">Flavoprotein</keyword>
<feature type="binding site" evidence="7">
    <location>
        <position position="170"/>
    </location>
    <ligand>
        <name>glyoxylate</name>
        <dbReference type="ChEBI" id="CHEBI:36655"/>
    </ligand>
</feature>
<evidence type="ECO:0000256" key="3">
    <source>
        <dbReference type="ARBA" id="ARBA00022643"/>
    </source>
</evidence>
<accession>A0AAV9I8S3</accession>
<dbReference type="InterPro" id="IPR013785">
    <property type="entry name" value="Aldolase_TIM"/>
</dbReference>
<feature type="binding site" evidence="7">
    <location>
        <position position="161"/>
    </location>
    <ligand>
        <name>FMN</name>
        <dbReference type="ChEBI" id="CHEBI:58210"/>
    </ligand>
</feature>
<evidence type="ECO:0000259" key="8">
    <source>
        <dbReference type="PROSITE" id="PS51349"/>
    </source>
</evidence>
<evidence type="ECO:0000256" key="5">
    <source>
        <dbReference type="ARBA" id="ARBA00024042"/>
    </source>
</evidence>
<dbReference type="PROSITE" id="PS51349">
    <property type="entry name" value="FMN_HYDROXY_ACID_DH_2"/>
    <property type="match status" value="1"/>
</dbReference>
<dbReference type="GO" id="GO:0010181">
    <property type="term" value="F:FMN binding"/>
    <property type="evidence" value="ECO:0007669"/>
    <property type="project" value="InterPro"/>
</dbReference>
<dbReference type="AlphaFoldDB" id="A0AAV9I8S3"/>
<protein>
    <recommendedName>
        <fullName evidence="8">FMN hydroxy acid dehydrogenase domain-containing protein</fullName>
    </recommendedName>
</protein>
<dbReference type="FunFam" id="3.20.20.70:FF:000204">
    <property type="entry name" value="Peroxisomal (S)-2-hydroxy-acid oxidase GLO4"/>
    <property type="match status" value="1"/>
</dbReference>
<reference evidence="9 10" key="1">
    <citation type="submission" date="2022-07" db="EMBL/GenBank/DDBJ databases">
        <title>Genome-wide signatures of adaptation to extreme environments.</title>
        <authorList>
            <person name="Cho C.H."/>
            <person name="Yoon H.S."/>
        </authorList>
    </citation>
    <scope>NUCLEOTIDE SEQUENCE [LARGE SCALE GENOMIC DNA]</scope>
    <source>
        <strain evidence="9 10">108.79 E11</strain>
    </source>
</reference>
<dbReference type="InterPro" id="IPR037396">
    <property type="entry name" value="FMN_HAD"/>
</dbReference>
<dbReference type="Proteomes" id="UP001300502">
    <property type="component" value="Unassembled WGS sequence"/>
</dbReference>
<evidence type="ECO:0000256" key="1">
    <source>
        <dbReference type="ARBA" id="ARBA00001917"/>
    </source>
</evidence>
<dbReference type="EMBL" id="JANCYU010000020">
    <property type="protein sequence ID" value="KAK4523762.1"/>
    <property type="molecule type" value="Genomic_DNA"/>
</dbReference>
<dbReference type="GO" id="GO:0006952">
    <property type="term" value="P:defense response"/>
    <property type="evidence" value="ECO:0007669"/>
    <property type="project" value="UniProtKB-ARBA"/>
</dbReference>
<dbReference type="InterPro" id="IPR008259">
    <property type="entry name" value="FMN_hydac_DH_AS"/>
</dbReference>
<evidence type="ECO:0000256" key="6">
    <source>
        <dbReference type="PIRSR" id="PIRSR000138-1"/>
    </source>
</evidence>
<dbReference type="InterPro" id="IPR012133">
    <property type="entry name" value="Alpha-hydoxy_acid_DH_FMN"/>
</dbReference>
<dbReference type="CDD" id="cd02809">
    <property type="entry name" value="alpha_hydroxyacid_oxid_FMN"/>
    <property type="match status" value="1"/>
</dbReference>
<dbReference type="InterPro" id="IPR000262">
    <property type="entry name" value="FMN-dep_DH"/>
</dbReference>
<feature type="active site" description="Proton acceptor" evidence="6">
    <location>
        <position position="265"/>
    </location>
</feature>